<protein>
    <submittedName>
        <fullName evidence="1">Uncharacterized protein</fullName>
    </submittedName>
</protein>
<gene>
    <name evidence="1" type="ORF">J2Z53_002449</name>
</gene>
<proteinExistence type="predicted"/>
<dbReference type="EMBL" id="JAGGJZ010000013">
    <property type="protein sequence ID" value="MBP1890827.1"/>
    <property type="molecule type" value="Genomic_DNA"/>
</dbReference>
<accession>A0ABS4F3J8</accession>
<evidence type="ECO:0000313" key="1">
    <source>
        <dbReference type="EMBL" id="MBP1890827.1"/>
    </source>
</evidence>
<keyword evidence="2" id="KW-1185">Reference proteome</keyword>
<organism evidence="1 2">
    <name type="scientific">Clostridium moniliforme</name>
    <dbReference type="NCBI Taxonomy" id="39489"/>
    <lineage>
        <taxon>Bacteria</taxon>
        <taxon>Bacillati</taxon>
        <taxon>Bacillota</taxon>
        <taxon>Clostridia</taxon>
        <taxon>Eubacteriales</taxon>
        <taxon>Clostridiaceae</taxon>
        <taxon>Clostridium</taxon>
    </lineage>
</organism>
<evidence type="ECO:0000313" key="2">
    <source>
        <dbReference type="Proteomes" id="UP000783390"/>
    </source>
</evidence>
<reference evidence="1 2" key="1">
    <citation type="submission" date="2021-03" db="EMBL/GenBank/DDBJ databases">
        <title>Genomic Encyclopedia of Type Strains, Phase IV (KMG-IV): sequencing the most valuable type-strain genomes for metagenomic binning, comparative biology and taxonomic classification.</title>
        <authorList>
            <person name="Goeker M."/>
        </authorList>
    </citation>
    <scope>NUCLEOTIDE SEQUENCE [LARGE SCALE GENOMIC DNA]</scope>
    <source>
        <strain evidence="1 2">DSM 3984</strain>
    </source>
</reference>
<dbReference type="RefSeq" id="WP_209797742.1">
    <property type="nucleotide sequence ID" value="NZ_JAGGJZ010000013.1"/>
</dbReference>
<sequence length="84" mass="10142">MEELNFISFLQMKRMVRDKKPSCKWSIRNFGNPYEIYLDDGNQSYFTFHLDENKYSKEDIEEIADELALFLGIECEITELKKYK</sequence>
<dbReference type="Proteomes" id="UP000783390">
    <property type="component" value="Unassembled WGS sequence"/>
</dbReference>
<comment type="caution">
    <text evidence="1">The sequence shown here is derived from an EMBL/GenBank/DDBJ whole genome shotgun (WGS) entry which is preliminary data.</text>
</comment>
<name>A0ABS4F3J8_9CLOT</name>